<evidence type="ECO:0008006" key="4">
    <source>
        <dbReference type="Google" id="ProtNLM"/>
    </source>
</evidence>
<evidence type="ECO:0000313" key="3">
    <source>
        <dbReference type="Proteomes" id="UP001055057"/>
    </source>
</evidence>
<evidence type="ECO:0000256" key="1">
    <source>
        <dbReference type="SAM" id="MobiDB-lite"/>
    </source>
</evidence>
<evidence type="ECO:0000313" key="2">
    <source>
        <dbReference type="EMBL" id="GJE60575.1"/>
    </source>
</evidence>
<dbReference type="Proteomes" id="UP001055057">
    <property type="component" value="Unassembled WGS sequence"/>
</dbReference>
<sequence length="155" mass="16206">MLPRNPVADRASAEALVVSVAATMEALEALLARESAHIRAGRLREGLSESEDKAALAGAYLQGLETAKANAVALARFTPQGVERLRAAHRRFTGAVETNQMVLATARTVSEGLIKALADDIGRARAPTVYGSPSLSPSPYGRGTPGGPLVFSRSL</sequence>
<name>A0ABQ4U426_9HYPH</name>
<accession>A0ABQ4U426</accession>
<reference evidence="2" key="1">
    <citation type="journal article" date="2021" name="Front. Microbiol.">
        <title>Comprehensive Comparative Genomics and Phenotyping of Methylobacterium Species.</title>
        <authorList>
            <person name="Alessa O."/>
            <person name="Ogura Y."/>
            <person name="Fujitani Y."/>
            <person name="Takami H."/>
            <person name="Hayashi T."/>
            <person name="Sahin N."/>
            <person name="Tani A."/>
        </authorList>
    </citation>
    <scope>NUCLEOTIDE SEQUENCE</scope>
    <source>
        <strain evidence="2">DSM 23632</strain>
    </source>
</reference>
<proteinExistence type="predicted"/>
<keyword evidence="3" id="KW-1185">Reference proteome</keyword>
<organism evidence="2 3">
    <name type="scientific">Methylobacterium trifolii</name>
    <dbReference type="NCBI Taxonomy" id="1003092"/>
    <lineage>
        <taxon>Bacteria</taxon>
        <taxon>Pseudomonadati</taxon>
        <taxon>Pseudomonadota</taxon>
        <taxon>Alphaproteobacteria</taxon>
        <taxon>Hyphomicrobiales</taxon>
        <taxon>Methylobacteriaceae</taxon>
        <taxon>Methylobacterium</taxon>
    </lineage>
</organism>
<reference evidence="2" key="2">
    <citation type="submission" date="2021-08" db="EMBL/GenBank/DDBJ databases">
        <authorList>
            <person name="Tani A."/>
            <person name="Ola A."/>
            <person name="Ogura Y."/>
            <person name="Katsura K."/>
            <person name="Hayashi T."/>
        </authorList>
    </citation>
    <scope>NUCLEOTIDE SEQUENCE</scope>
    <source>
        <strain evidence="2">DSM 23632</strain>
    </source>
</reference>
<protein>
    <recommendedName>
        <fullName evidence="4">Flagellar protein FlgN</fullName>
    </recommendedName>
</protein>
<dbReference type="RefSeq" id="WP_238183192.1">
    <property type="nucleotide sequence ID" value="NZ_BPRB01000145.1"/>
</dbReference>
<gene>
    <name evidence="2" type="ORF">MPOCJGCO_2688</name>
</gene>
<dbReference type="EMBL" id="BPRB01000145">
    <property type="protein sequence ID" value="GJE60575.1"/>
    <property type="molecule type" value="Genomic_DNA"/>
</dbReference>
<comment type="caution">
    <text evidence="2">The sequence shown here is derived from an EMBL/GenBank/DDBJ whole genome shotgun (WGS) entry which is preliminary data.</text>
</comment>
<feature type="region of interest" description="Disordered" evidence="1">
    <location>
        <begin position="129"/>
        <end position="155"/>
    </location>
</feature>